<protein>
    <submittedName>
        <fullName evidence="1">Uncharacterized protein</fullName>
    </submittedName>
</protein>
<dbReference type="AlphaFoldDB" id="A0A0A9C798"/>
<evidence type="ECO:0000313" key="1">
    <source>
        <dbReference type="EMBL" id="JAD71441.1"/>
    </source>
</evidence>
<organism evidence="1">
    <name type="scientific">Arundo donax</name>
    <name type="common">Giant reed</name>
    <name type="synonym">Donax arundinaceus</name>
    <dbReference type="NCBI Taxonomy" id="35708"/>
    <lineage>
        <taxon>Eukaryota</taxon>
        <taxon>Viridiplantae</taxon>
        <taxon>Streptophyta</taxon>
        <taxon>Embryophyta</taxon>
        <taxon>Tracheophyta</taxon>
        <taxon>Spermatophyta</taxon>
        <taxon>Magnoliopsida</taxon>
        <taxon>Liliopsida</taxon>
        <taxon>Poales</taxon>
        <taxon>Poaceae</taxon>
        <taxon>PACMAD clade</taxon>
        <taxon>Arundinoideae</taxon>
        <taxon>Arundineae</taxon>
        <taxon>Arundo</taxon>
    </lineage>
</organism>
<sequence>MLAQFVGAGNSMLPTYRLPMNNCCHHL</sequence>
<name>A0A0A9C798_ARUDO</name>
<reference evidence="1" key="2">
    <citation type="journal article" date="2015" name="Data Brief">
        <title>Shoot transcriptome of the giant reed, Arundo donax.</title>
        <authorList>
            <person name="Barrero R.A."/>
            <person name="Guerrero F.D."/>
            <person name="Moolhuijzen P."/>
            <person name="Goolsby J.A."/>
            <person name="Tidwell J."/>
            <person name="Bellgard S.E."/>
            <person name="Bellgard M.I."/>
        </authorList>
    </citation>
    <scope>NUCLEOTIDE SEQUENCE</scope>
    <source>
        <tissue evidence="1">Shoot tissue taken approximately 20 cm above the soil surface</tissue>
    </source>
</reference>
<dbReference type="EMBL" id="GBRH01226454">
    <property type="protein sequence ID" value="JAD71441.1"/>
    <property type="molecule type" value="Transcribed_RNA"/>
</dbReference>
<proteinExistence type="predicted"/>
<accession>A0A0A9C798</accession>
<reference evidence="1" key="1">
    <citation type="submission" date="2014-09" db="EMBL/GenBank/DDBJ databases">
        <authorList>
            <person name="Magalhaes I.L.F."/>
            <person name="Oliveira U."/>
            <person name="Santos F.R."/>
            <person name="Vidigal T.H.D.A."/>
            <person name="Brescovit A.D."/>
            <person name="Santos A.J."/>
        </authorList>
    </citation>
    <scope>NUCLEOTIDE SEQUENCE</scope>
    <source>
        <tissue evidence="1">Shoot tissue taken approximately 20 cm above the soil surface</tissue>
    </source>
</reference>